<name>A0A015LI69_RHIIW</name>
<keyword evidence="4" id="KW-1185">Reference proteome</keyword>
<dbReference type="AlphaFoldDB" id="A0A015LI69"/>
<dbReference type="OrthoDB" id="2386312at2759"/>
<feature type="compositionally biased region" description="Basic and acidic residues" evidence="1">
    <location>
        <begin position="165"/>
        <end position="174"/>
    </location>
</feature>
<reference evidence="3 4" key="1">
    <citation type="submission" date="2014-02" db="EMBL/GenBank/DDBJ databases">
        <title>Single nucleus genome sequencing reveals high similarity among nuclei of an endomycorrhizal fungus.</title>
        <authorList>
            <person name="Lin K."/>
            <person name="Geurts R."/>
            <person name="Zhang Z."/>
            <person name="Limpens E."/>
            <person name="Saunders D.G."/>
            <person name="Mu D."/>
            <person name="Pang E."/>
            <person name="Cao H."/>
            <person name="Cha H."/>
            <person name="Lin T."/>
            <person name="Zhou Q."/>
            <person name="Shang Y."/>
            <person name="Li Y."/>
            <person name="Ivanov S."/>
            <person name="Sharma T."/>
            <person name="Velzen R.V."/>
            <person name="Ruijter N.D."/>
            <person name="Aanen D.K."/>
            <person name="Win J."/>
            <person name="Kamoun S."/>
            <person name="Bisseling T."/>
            <person name="Huang S."/>
        </authorList>
    </citation>
    <scope>NUCLEOTIDE SEQUENCE [LARGE SCALE GENOMIC DNA]</scope>
    <source>
        <strain evidence="4">DAOM197198w</strain>
    </source>
</reference>
<dbReference type="EMBL" id="JEMT01028470">
    <property type="protein sequence ID" value="EXX54533.1"/>
    <property type="molecule type" value="Genomic_DNA"/>
</dbReference>
<dbReference type="HOGENOM" id="CLU_440846_0_0_1"/>
<keyword evidence="2" id="KW-0812">Transmembrane</keyword>
<feature type="compositionally biased region" description="Polar residues" evidence="1">
    <location>
        <begin position="62"/>
        <end position="71"/>
    </location>
</feature>
<accession>A0A015LI69</accession>
<feature type="compositionally biased region" description="Basic and acidic residues" evidence="1">
    <location>
        <begin position="33"/>
        <end position="61"/>
    </location>
</feature>
<organism evidence="3 4">
    <name type="scientific">Rhizophagus irregularis (strain DAOM 197198w)</name>
    <name type="common">Glomus intraradices</name>
    <dbReference type="NCBI Taxonomy" id="1432141"/>
    <lineage>
        <taxon>Eukaryota</taxon>
        <taxon>Fungi</taxon>
        <taxon>Fungi incertae sedis</taxon>
        <taxon>Mucoromycota</taxon>
        <taxon>Glomeromycotina</taxon>
        <taxon>Glomeromycetes</taxon>
        <taxon>Glomerales</taxon>
        <taxon>Glomeraceae</taxon>
        <taxon>Rhizophagus</taxon>
    </lineage>
</organism>
<evidence type="ECO:0000256" key="1">
    <source>
        <dbReference type="SAM" id="MobiDB-lite"/>
    </source>
</evidence>
<keyword evidence="2" id="KW-0472">Membrane</keyword>
<feature type="transmembrane region" description="Helical" evidence="2">
    <location>
        <begin position="7"/>
        <end position="24"/>
    </location>
</feature>
<evidence type="ECO:0000313" key="4">
    <source>
        <dbReference type="Proteomes" id="UP000022910"/>
    </source>
</evidence>
<comment type="caution">
    <text evidence="3">The sequence shown here is derived from an EMBL/GenBank/DDBJ whole genome shotgun (WGS) entry which is preliminary data.</text>
</comment>
<dbReference type="Proteomes" id="UP000022910">
    <property type="component" value="Unassembled WGS sequence"/>
</dbReference>
<keyword evidence="2" id="KW-1133">Transmembrane helix</keyword>
<gene>
    <name evidence="3" type="ORF">RirG_233570</name>
</gene>
<evidence type="ECO:0000256" key="2">
    <source>
        <dbReference type="SAM" id="Phobius"/>
    </source>
</evidence>
<evidence type="ECO:0000313" key="3">
    <source>
        <dbReference type="EMBL" id="EXX54533.1"/>
    </source>
</evidence>
<feature type="region of interest" description="Disordered" evidence="1">
    <location>
        <begin position="31"/>
        <end position="195"/>
    </location>
</feature>
<proteinExistence type="predicted"/>
<feature type="compositionally biased region" description="Polar residues" evidence="1">
    <location>
        <begin position="112"/>
        <end position="138"/>
    </location>
</feature>
<feature type="region of interest" description="Disordered" evidence="1">
    <location>
        <begin position="431"/>
        <end position="557"/>
    </location>
</feature>
<feature type="compositionally biased region" description="Polar residues" evidence="1">
    <location>
        <begin position="182"/>
        <end position="195"/>
    </location>
</feature>
<sequence>MSHSSIAYLGGFTIVALATIWFLSQSPTYTVEYDPKNKSRKSDKSKFNNKEDDTGKLDKRSNNTNKSSVGWWSSIREKVSNKLGFGKKSKSQKPPKIGKPGKLNSKKRTSRENGITLSSSKTSDAITNDSTGSSNMKNSSHDTKPTHISKKVQGPRCGDSSNDNSRQKDQKTQDKLIGSYDDNGSSSHNNCQQKDQVTQKIRVGSYGNSSSINSNNSHQKDAMIQEIRVGTCGGSFVPNNNGVKQQELRKLKLKAPDARFSKRTNRENKHRLGECSISKHSKHPEKVVNSTSHIRNVECFTKPIYQDAYNKELLADLETRITETVKKINFIDLQDREKYREFYIPYTPLTLHETFDKIGQERVERYKTLLIKLERQKQEDSNLEYSLKMVQEFFHEKKYYDSEEDDDFHEKPVDRSDDFLDYIQNETKTKVTGNDNFDHNKSKVTGNDNFDHNKSKVTGNDNFDHNKSKVTGNDNFDHNKSKVTGNDNFDHNKSKVTGNDNFDHNKSKVTGNDNFDHNKSKVTGNDNFDHNKSKVTGNDNFDHNKSKVTGNDNFDHNKSKVTGNDNFDHNKCLKFADVLAQDEQASKKRIERNFEILSMIDSYQQQGKKTESNIKKSIKMFDEQRAKCKGATRHLKRPSRFLDEFNRLEDRLMDIERQTKYLAEGLDDMEAYITETLELFNDESKMDNAAAKYGPILIDDD</sequence>
<protein>
    <submittedName>
        <fullName evidence="3">Uncharacterized protein</fullName>
    </submittedName>
</protein>